<dbReference type="Gene3D" id="3.40.50.300">
    <property type="entry name" value="P-loop containing nucleotide triphosphate hydrolases"/>
    <property type="match status" value="1"/>
</dbReference>
<proteinExistence type="inferred from homology"/>
<keyword evidence="9" id="KW-0963">Cytoplasm</keyword>
<evidence type="ECO:0000256" key="7">
    <source>
        <dbReference type="ARBA" id="ARBA00022840"/>
    </source>
</evidence>
<sequence length="219" mass="24348">MTPIKTQNSKQLGNLFIVAAPSGAGKSSLISALIQRANEGHLFNPAQLSVSHTTRTPREGEEDGQHYHFVSKSSFEELIEADAFYEYAEVFGNYYGTSKSAIADKLIQGVDVFLDIDWQGARQVKAVNPEVISVFVMPPSEAELNARLVSRGKDAESVINDRMQQAKSEMQHYNEFDYVIVNDNFARATEEMMTIVKAASLLCGKQEIRFSELFASLVD</sequence>
<evidence type="ECO:0000256" key="2">
    <source>
        <dbReference type="ARBA" id="ARBA00012961"/>
    </source>
</evidence>
<feature type="binding site" evidence="9">
    <location>
        <begin position="20"/>
        <end position="27"/>
    </location>
    <ligand>
        <name>ATP</name>
        <dbReference type="ChEBI" id="CHEBI:30616"/>
    </ligand>
</feature>
<keyword evidence="6 9" id="KW-0418">Kinase</keyword>
<dbReference type="SUPFAM" id="SSF52540">
    <property type="entry name" value="P-loop containing nucleoside triphosphate hydrolases"/>
    <property type="match status" value="1"/>
</dbReference>
<dbReference type="InterPro" id="IPR020590">
    <property type="entry name" value="Guanylate_kinase_CS"/>
</dbReference>
<keyword evidence="5 9" id="KW-0547">Nucleotide-binding</keyword>
<dbReference type="InterPro" id="IPR017665">
    <property type="entry name" value="Guanylate_kinase"/>
</dbReference>
<dbReference type="EC" id="2.7.4.8" evidence="2 9"/>
<dbReference type="PROSITE" id="PS50052">
    <property type="entry name" value="GUANYLATE_KINASE_2"/>
    <property type="match status" value="1"/>
</dbReference>
<dbReference type="RefSeq" id="WP_311369856.1">
    <property type="nucleotide sequence ID" value="NZ_JAVRHX010000006.1"/>
</dbReference>
<feature type="domain" description="Guanylate kinase-like" evidence="10">
    <location>
        <begin position="13"/>
        <end position="197"/>
    </location>
</feature>
<evidence type="ECO:0000313" key="11">
    <source>
        <dbReference type="EMBL" id="MDT0596333.1"/>
    </source>
</evidence>
<gene>
    <name evidence="9 11" type="primary">gmk</name>
    <name evidence="11" type="ORF">RM552_15875</name>
</gene>
<comment type="subcellular location">
    <subcellularLocation>
        <location evidence="9">Cytoplasm</location>
    </subcellularLocation>
</comment>
<dbReference type="NCBIfam" id="TIGR03263">
    <property type="entry name" value="guanyl_kin"/>
    <property type="match status" value="1"/>
</dbReference>
<dbReference type="InterPro" id="IPR008144">
    <property type="entry name" value="Guanylate_kin-like_dom"/>
</dbReference>
<comment type="similarity">
    <text evidence="1 9">Belongs to the guanylate kinase family.</text>
</comment>
<dbReference type="SMART" id="SM00072">
    <property type="entry name" value="GuKc"/>
    <property type="match status" value="1"/>
</dbReference>
<dbReference type="PROSITE" id="PS00856">
    <property type="entry name" value="GUANYLATE_KINASE_1"/>
    <property type="match status" value="1"/>
</dbReference>
<evidence type="ECO:0000256" key="1">
    <source>
        <dbReference type="ARBA" id="ARBA00005790"/>
    </source>
</evidence>
<dbReference type="PANTHER" id="PTHR23117:SF13">
    <property type="entry name" value="GUANYLATE KINASE"/>
    <property type="match status" value="1"/>
</dbReference>
<name>A0ABU2ZWE1_9ALTE</name>
<dbReference type="GO" id="GO:0004385">
    <property type="term" value="F:GMP kinase activity"/>
    <property type="evidence" value="ECO:0007669"/>
    <property type="project" value="UniProtKB-EC"/>
</dbReference>
<evidence type="ECO:0000256" key="9">
    <source>
        <dbReference type="HAMAP-Rule" id="MF_00328"/>
    </source>
</evidence>
<evidence type="ECO:0000259" key="10">
    <source>
        <dbReference type="PROSITE" id="PS50052"/>
    </source>
</evidence>
<dbReference type="InterPro" id="IPR008145">
    <property type="entry name" value="GK/Ca_channel_bsu"/>
</dbReference>
<evidence type="ECO:0000313" key="12">
    <source>
        <dbReference type="Proteomes" id="UP001253545"/>
    </source>
</evidence>
<evidence type="ECO:0000256" key="8">
    <source>
        <dbReference type="ARBA" id="ARBA00030128"/>
    </source>
</evidence>
<accession>A0ABU2ZWE1</accession>
<evidence type="ECO:0000256" key="5">
    <source>
        <dbReference type="ARBA" id="ARBA00022741"/>
    </source>
</evidence>
<dbReference type="PANTHER" id="PTHR23117">
    <property type="entry name" value="GUANYLATE KINASE-RELATED"/>
    <property type="match status" value="1"/>
</dbReference>
<reference evidence="11 12" key="1">
    <citation type="submission" date="2023-09" db="EMBL/GenBank/DDBJ databases">
        <authorList>
            <person name="Rey-Velasco X."/>
        </authorList>
    </citation>
    <scope>NUCLEOTIDE SEQUENCE [LARGE SCALE GENOMIC DNA]</scope>
    <source>
        <strain evidence="11 12">P117</strain>
    </source>
</reference>
<keyword evidence="4 9" id="KW-0808">Transferase</keyword>
<keyword evidence="12" id="KW-1185">Reference proteome</keyword>
<comment type="catalytic activity">
    <reaction evidence="9">
        <text>GMP + ATP = GDP + ADP</text>
        <dbReference type="Rhea" id="RHEA:20780"/>
        <dbReference type="ChEBI" id="CHEBI:30616"/>
        <dbReference type="ChEBI" id="CHEBI:58115"/>
        <dbReference type="ChEBI" id="CHEBI:58189"/>
        <dbReference type="ChEBI" id="CHEBI:456216"/>
        <dbReference type="EC" id="2.7.4.8"/>
    </reaction>
</comment>
<comment type="function">
    <text evidence="9">Essential for recycling GMP and indirectly, cGMP.</text>
</comment>
<comment type="caution">
    <text evidence="11">The sequence shown here is derived from an EMBL/GenBank/DDBJ whole genome shotgun (WGS) entry which is preliminary data.</text>
</comment>
<dbReference type="Proteomes" id="UP001253545">
    <property type="component" value="Unassembled WGS sequence"/>
</dbReference>
<dbReference type="Pfam" id="PF00625">
    <property type="entry name" value="Guanylate_kin"/>
    <property type="match status" value="1"/>
</dbReference>
<protein>
    <recommendedName>
        <fullName evidence="3 9">Guanylate kinase</fullName>
        <ecNumber evidence="2 9">2.7.4.8</ecNumber>
    </recommendedName>
    <alternativeName>
        <fullName evidence="8 9">GMP kinase</fullName>
    </alternativeName>
</protein>
<dbReference type="InterPro" id="IPR027417">
    <property type="entry name" value="P-loop_NTPase"/>
</dbReference>
<dbReference type="HAMAP" id="MF_00328">
    <property type="entry name" value="Guanylate_kinase"/>
    <property type="match status" value="1"/>
</dbReference>
<keyword evidence="7 9" id="KW-0067">ATP-binding</keyword>
<evidence type="ECO:0000256" key="4">
    <source>
        <dbReference type="ARBA" id="ARBA00022679"/>
    </source>
</evidence>
<organism evidence="11 12">
    <name type="scientific">Glaciecola petra</name>
    <dbReference type="NCBI Taxonomy" id="3075602"/>
    <lineage>
        <taxon>Bacteria</taxon>
        <taxon>Pseudomonadati</taxon>
        <taxon>Pseudomonadota</taxon>
        <taxon>Gammaproteobacteria</taxon>
        <taxon>Alteromonadales</taxon>
        <taxon>Alteromonadaceae</taxon>
        <taxon>Glaciecola</taxon>
    </lineage>
</organism>
<evidence type="ECO:0000256" key="6">
    <source>
        <dbReference type="ARBA" id="ARBA00022777"/>
    </source>
</evidence>
<dbReference type="EMBL" id="JAVRHX010000006">
    <property type="protein sequence ID" value="MDT0596333.1"/>
    <property type="molecule type" value="Genomic_DNA"/>
</dbReference>
<dbReference type="CDD" id="cd00071">
    <property type="entry name" value="GMPK"/>
    <property type="match status" value="1"/>
</dbReference>
<dbReference type="Gene3D" id="3.30.63.10">
    <property type="entry name" value="Guanylate Kinase phosphate binding domain"/>
    <property type="match status" value="1"/>
</dbReference>
<evidence type="ECO:0000256" key="3">
    <source>
        <dbReference type="ARBA" id="ARBA00016296"/>
    </source>
</evidence>